<evidence type="ECO:0000256" key="2">
    <source>
        <dbReference type="ARBA" id="ARBA00021572"/>
    </source>
</evidence>
<sequence>MAADATLHPPAAYPAAVSPQPPVQQPLPLLRATIPVLASLDLQASEAFYSERLGFQVLARHADYLIVARDGCELHFWLCTERHIAENTSCYVRGDTRALHADFTARGLALPPPVERPWSMRELYVTDPHGNLLKFGESTSPP</sequence>
<organism evidence="5 6">
    <name type="scientific">Paracidovorax wautersii</name>
    <dbReference type="NCBI Taxonomy" id="1177982"/>
    <lineage>
        <taxon>Bacteria</taxon>
        <taxon>Pseudomonadati</taxon>
        <taxon>Pseudomonadota</taxon>
        <taxon>Betaproteobacteria</taxon>
        <taxon>Burkholderiales</taxon>
        <taxon>Comamonadaceae</taxon>
        <taxon>Paracidovorax</taxon>
    </lineage>
</organism>
<dbReference type="RefSeq" id="WP_405042994.1">
    <property type="nucleotide sequence ID" value="NZ_JAVIZX010000001.1"/>
</dbReference>
<dbReference type="Pfam" id="PF00903">
    <property type="entry name" value="Glyoxalase"/>
    <property type="match status" value="1"/>
</dbReference>
<name>A0ABU1I5P0_9BURK</name>
<dbReference type="CDD" id="cd08349">
    <property type="entry name" value="BLMA_like"/>
    <property type="match status" value="1"/>
</dbReference>
<reference evidence="5 6" key="1">
    <citation type="submission" date="2023-08" db="EMBL/GenBank/DDBJ databases">
        <title>Functional and genomic diversity of the sorghum phyllosphere microbiome.</title>
        <authorList>
            <person name="Shade A."/>
        </authorList>
    </citation>
    <scope>NUCLEOTIDE SEQUENCE [LARGE SCALE GENOMIC DNA]</scope>
    <source>
        <strain evidence="5 6">SORGH_AS_0335</strain>
    </source>
</reference>
<dbReference type="InterPro" id="IPR029068">
    <property type="entry name" value="Glyas_Bleomycin-R_OHBP_Dase"/>
</dbReference>
<dbReference type="Proteomes" id="UP001267710">
    <property type="component" value="Unassembled WGS sequence"/>
</dbReference>
<feature type="domain" description="VOC" evidence="4">
    <location>
        <begin position="31"/>
        <end position="138"/>
    </location>
</feature>
<protein>
    <recommendedName>
        <fullName evidence="2">Bleomycin resistance protein</fullName>
    </recommendedName>
</protein>
<evidence type="ECO:0000313" key="6">
    <source>
        <dbReference type="Proteomes" id="UP001267710"/>
    </source>
</evidence>
<dbReference type="EMBL" id="JAVIZX010000001">
    <property type="protein sequence ID" value="MDR6212536.1"/>
    <property type="molecule type" value="Genomic_DNA"/>
</dbReference>
<proteinExistence type="inferred from homology"/>
<dbReference type="Gene3D" id="3.10.180.10">
    <property type="entry name" value="2,3-Dihydroxybiphenyl 1,2-Dioxygenase, domain 1"/>
    <property type="match status" value="1"/>
</dbReference>
<evidence type="ECO:0000256" key="3">
    <source>
        <dbReference type="ARBA" id="ARBA00023251"/>
    </source>
</evidence>
<accession>A0ABU1I5P0</accession>
<keyword evidence="6" id="KW-1185">Reference proteome</keyword>
<comment type="similarity">
    <text evidence="1">Belongs to the bleomycin resistance protein family.</text>
</comment>
<dbReference type="SUPFAM" id="SSF54593">
    <property type="entry name" value="Glyoxalase/Bleomycin resistance protein/Dihydroxybiphenyl dioxygenase"/>
    <property type="match status" value="1"/>
</dbReference>
<evidence type="ECO:0000313" key="5">
    <source>
        <dbReference type="EMBL" id="MDR6212536.1"/>
    </source>
</evidence>
<dbReference type="PROSITE" id="PS51819">
    <property type="entry name" value="VOC"/>
    <property type="match status" value="1"/>
</dbReference>
<evidence type="ECO:0000256" key="1">
    <source>
        <dbReference type="ARBA" id="ARBA00011051"/>
    </source>
</evidence>
<dbReference type="InterPro" id="IPR037523">
    <property type="entry name" value="VOC_core"/>
</dbReference>
<dbReference type="InterPro" id="IPR004360">
    <property type="entry name" value="Glyas_Fos-R_dOase_dom"/>
</dbReference>
<evidence type="ECO:0000259" key="4">
    <source>
        <dbReference type="PROSITE" id="PS51819"/>
    </source>
</evidence>
<comment type="caution">
    <text evidence="5">The sequence shown here is derived from an EMBL/GenBank/DDBJ whole genome shotgun (WGS) entry which is preliminary data.</text>
</comment>
<dbReference type="InterPro" id="IPR000335">
    <property type="entry name" value="Bleomycin-R"/>
</dbReference>
<keyword evidence="3" id="KW-0046">Antibiotic resistance</keyword>
<gene>
    <name evidence="5" type="ORF">QE399_000225</name>
</gene>